<dbReference type="InterPro" id="IPR019658">
    <property type="entry name" value="DUF2515"/>
</dbReference>
<evidence type="ECO:0000313" key="1">
    <source>
        <dbReference type="EMBL" id="MFC7152536.1"/>
    </source>
</evidence>
<dbReference type="EMBL" id="JBHTAI010000023">
    <property type="protein sequence ID" value="MFC7152536.1"/>
    <property type="molecule type" value="Genomic_DNA"/>
</dbReference>
<reference evidence="2" key="1">
    <citation type="journal article" date="2019" name="Int. J. Syst. Evol. Microbiol.">
        <title>The Global Catalogue of Microorganisms (GCM) 10K type strain sequencing project: providing services to taxonomists for standard genome sequencing and annotation.</title>
        <authorList>
            <consortium name="The Broad Institute Genomics Platform"/>
            <consortium name="The Broad Institute Genome Sequencing Center for Infectious Disease"/>
            <person name="Wu L."/>
            <person name="Ma J."/>
        </authorList>
    </citation>
    <scope>NUCLEOTIDE SEQUENCE [LARGE SCALE GENOMIC DNA]</scope>
    <source>
        <strain evidence="2">KCTC 12907</strain>
    </source>
</reference>
<dbReference type="RefSeq" id="WP_378044230.1">
    <property type="nucleotide sequence ID" value="NZ_JBHMDN010000003.1"/>
</dbReference>
<proteinExistence type="predicted"/>
<gene>
    <name evidence="1" type="ORF">ACFQMJ_28705</name>
</gene>
<organism evidence="1 2">
    <name type="scientific">Cohnella cellulosilytica</name>
    <dbReference type="NCBI Taxonomy" id="986710"/>
    <lineage>
        <taxon>Bacteria</taxon>
        <taxon>Bacillati</taxon>
        <taxon>Bacillota</taxon>
        <taxon>Bacilli</taxon>
        <taxon>Bacillales</taxon>
        <taxon>Paenibacillaceae</taxon>
        <taxon>Cohnella</taxon>
    </lineage>
</organism>
<keyword evidence="2" id="KW-1185">Reference proteome</keyword>
<dbReference type="Proteomes" id="UP001596378">
    <property type="component" value="Unassembled WGS sequence"/>
</dbReference>
<name>A0ABW2FKC7_9BACL</name>
<evidence type="ECO:0000313" key="2">
    <source>
        <dbReference type="Proteomes" id="UP001596378"/>
    </source>
</evidence>
<protein>
    <submittedName>
        <fullName evidence="1">DUF2515 family protein</fullName>
    </submittedName>
</protein>
<sequence>MAGDQELISRIRGETAELNRNNVTRTAAYWELYRAFPELHWAFLAHMVSRNGGWGMTDLKGEWLPRLLDDRLAGAIFEMLETCNGLIFGDAYPQLRLYAEGRRSGRNLSGLLPEFGISTFMPPFWERFWADGNPVPLTEALVVNEQNNLQLRVVEDAHYRRTVLDSPAFRSQALLQTNQIVFPLWQGEAAGGARPLRLAGRVLESFEDLRERIEFGISLYGLLFGYPRVLRAVSAFARHVPHTGSRADYWPHRFATNAHGKNGEFAGADRAAGNSPWLSPRLAQAWSDRAPPRVEPRDWYRDAGAFGYIEPVRPPRIVDLTHEHLFGQYKLQAAVLLERSLMKGARSRRTGLG</sequence>
<accession>A0ABW2FKC7</accession>
<comment type="caution">
    <text evidence="1">The sequence shown here is derived from an EMBL/GenBank/DDBJ whole genome shotgun (WGS) entry which is preliminary data.</text>
</comment>
<dbReference type="Pfam" id="PF10720">
    <property type="entry name" value="DUF2515"/>
    <property type="match status" value="1"/>
</dbReference>